<feature type="compositionally biased region" description="Polar residues" evidence="1">
    <location>
        <begin position="8"/>
        <end position="21"/>
    </location>
</feature>
<dbReference type="EMBL" id="JAUSTP010000005">
    <property type="protein sequence ID" value="MDQ0189175.1"/>
    <property type="molecule type" value="Genomic_DNA"/>
</dbReference>
<protein>
    <submittedName>
        <fullName evidence="2">Uncharacterized protein</fullName>
    </submittedName>
</protein>
<accession>A0ABT9XFV0</accession>
<sequence length="172" mass="19920">MNDPDVNSLPNTVPGWQQPAPTNDDGKWRDAWVVVRHGQFIISLTQPLPPRWSDFLMDFRKQMRPIPVPTRRELVRHVWRQFIGLPMVDVRLVRPHPPRFPFSRLGLDPEFHGSHNQRRLERTGDPSVLTDTLESMSPDDMYGVLQSVAKAVRRHVKWPLLNGIQQGRGIDV</sequence>
<comment type="caution">
    <text evidence="2">The sequence shown here is derived from an EMBL/GenBank/DDBJ whole genome shotgun (WGS) entry which is preliminary data.</text>
</comment>
<gene>
    <name evidence="2" type="ORF">J2S03_000991</name>
</gene>
<name>A0ABT9XFV0_9BACL</name>
<keyword evidence="3" id="KW-1185">Reference proteome</keyword>
<organism evidence="2 3">
    <name type="scientific">Alicyclobacillus cycloheptanicus</name>
    <dbReference type="NCBI Taxonomy" id="1457"/>
    <lineage>
        <taxon>Bacteria</taxon>
        <taxon>Bacillati</taxon>
        <taxon>Bacillota</taxon>
        <taxon>Bacilli</taxon>
        <taxon>Bacillales</taxon>
        <taxon>Alicyclobacillaceae</taxon>
        <taxon>Alicyclobacillus</taxon>
    </lineage>
</organism>
<evidence type="ECO:0000256" key="1">
    <source>
        <dbReference type="SAM" id="MobiDB-lite"/>
    </source>
</evidence>
<dbReference type="Proteomes" id="UP001232973">
    <property type="component" value="Unassembled WGS sequence"/>
</dbReference>
<evidence type="ECO:0000313" key="3">
    <source>
        <dbReference type="Proteomes" id="UP001232973"/>
    </source>
</evidence>
<feature type="region of interest" description="Disordered" evidence="1">
    <location>
        <begin position="1"/>
        <end position="24"/>
    </location>
</feature>
<reference evidence="2 3" key="1">
    <citation type="submission" date="2023-07" db="EMBL/GenBank/DDBJ databases">
        <title>Genomic Encyclopedia of Type Strains, Phase IV (KMG-IV): sequencing the most valuable type-strain genomes for metagenomic binning, comparative biology and taxonomic classification.</title>
        <authorList>
            <person name="Goeker M."/>
        </authorList>
    </citation>
    <scope>NUCLEOTIDE SEQUENCE [LARGE SCALE GENOMIC DNA]</scope>
    <source>
        <strain evidence="2 3">DSM 4006</strain>
    </source>
</reference>
<evidence type="ECO:0000313" key="2">
    <source>
        <dbReference type="EMBL" id="MDQ0189175.1"/>
    </source>
</evidence>
<proteinExistence type="predicted"/>
<dbReference type="RefSeq" id="WP_274455032.1">
    <property type="nucleotide sequence ID" value="NZ_CP067097.1"/>
</dbReference>